<dbReference type="AlphaFoldDB" id="A0A5J6LIS0"/>
<protein>
    <recommendedName>
        <fullName evidence="3">Type 1 pili tip component</fullName>
    </recommendedName>
</protein>
<evidence type="ECO:0000313" key="2">
    <source>
        <dbReference type="Proteomes" id="UP000325606"/>
    </source>
</evidence>
<dbReference type="KEGG" id="nik:F5I99_04550"/>
<evidence type="ECO:0008006" key="3">
    <source>
        <dbReference type="Google" id="ProtNLM"/>
    </source>
</evidence>
<accession>A0A5J6LIS0</accession>
<dbReference type="Proteomes" id="UP000325606">
    <property type="component" value="Chromosome"/>
</dbReference>
<proteinExistence type="predicted"/>
<reference evidence="1 2" key="1">
    <citation type="submission" date="2019-09" db="EMBL/GenBank/DDBJ databases">
        <title>Nitrincola iocasae sp. nov., a bacterium isolated from the sediment collected at a cold seep field in South China Sea.</title>
        <authorList>
            <person name="Zhang H."/>
            <person name="Wang H."/>
            <person name="Li C."/>
        </authorList>
    </citation>
    <scope>NUCLEOTIDE SEQUENCE [LARGE SCALE GENOMIC DNA]</scope>
    <source>
        <strain evidence="1 2">KXZD1103</strain>
    </source>
</reference>
<organism evidence="1 2">
    <name type="scientific">Nitrincola iocasae</name>
    <dbReference type="NCBI Taxonomy" id="2614693"/>
    <lineage>
        <taxon>Bacteria</taxon>
        <taxon>Pseudomonadati</taxon>
        <taxon>Pseudomonadota</taxon>
        <taxon>Gammaproteobacteria</taxon>
        <taxon>Oceanospirillales</taxon>
        <taxon>Oceanospirillaceae</taxon>
        <taxon>Nitrincola</taxon>
    </lineage>
</organism>
<sequence length="110" mass="12713">MPDDYFSALLLKLERHATERKGQQSVTLPIHQEDLFRLQALCEVYAVSLDELGPALFQTLLQEIEARMPYRPGARVIREEDGDPVYEDIGPTPRYLEIIRRLEKASEKSQ</sequence>
<name>A0A5J6LIS0_9GAMM</name>
<keyword evidence="2" id="KW-1185">Reference proteome</keyword>
<gene>
    <name evidence="1" type="ORF">F5I99_04550</name>
</gene>
<dbReference type="EMBL" id="CP044222">
    <property type="protein sequence ID" value="QEW08499.1"/>
    <property type="molecule type" value="Genomic_DNA"/>
</dbReference>
<evidence type="ECO:0000313" key="1">
    <source>
        <dbReference type="EMBL" id="QEW08499.1"/>
    </source>
</evidence>